<keyword evidence="1" id="KW-0812">Transmembrane</keyword>
<dbReference type="RefSeq" id="WP_264207654.1">
    <property type="nucleotide sequence ID" value="NZ_JAOZEW010000021.1"/>
</dbReference>
<name>A0A9X3C509_9FLAO</name>
<evidence type="ECO:0000256" key="1">
    <source>
        <dbReference type="SAM" id="Phobius"/>
    </source>
</evidence>
<protein>
    <submittedName>
        <fullName evidence="2">Uncharacterized protein</fullName>
    </submittedName>
</protein>
<reference evidence="2" key="1">
    <citation type="submission" date="2022-10" db="EMBL/GenBank/DDBJ databases">
        <title>Two novel species of Flavobacterium.</title>
        <authorList>
            <person name="Liu Q."/>
            <person name="Xin Y.-H."/>
        </authorList>
    </citation>
    <scope>NUCLEOTIDE SEQUENCE</scope>
    <source>
        <strain evidence="2">LS1R49</strain>
    </source>
</reference>
<dbReference type="AlphaFoldDB" id="A0A9X3C509"/>
<gene>
    <name evidence="2" type="ORF">OIU83_18025</name>
</gene>
<sequence>MKESDEYYENLVDKVMAESTLQKPSADFTSKIMSQILIAEKTKVIKYKPLISKTTWIAVFGCLIAVVGYVIFSQNQTGQYNISVSDLYYAKIDDFFPVFFFSKNTGYAVLIVVLMMLVQISLLKNYYDKKYKF</sequence>
<proteinExistence type="predicted"/>
<organism evidence="2 3">
    <name type="scientific">Flavobacterium shii</name>
    <dbReference type="NCBI Taxonomy" id="2987687"/>
    <lineage>
        <taxon>Bacteria</taxon>
        <taxon>Pseudomonadati</taxon>
        <taxon>Bacteroidota</taxon>
        <taxon>Flavobacteriia</taxon>
        <taxon>Flavobacteriales</taxon>
        <taxon>Flavobacteriaceae</taxon>
        <taxon>Flavobacterium</taxon>
    </lineage>
</organism>
<feature type="transmembrane region" description="Helical" evidence="1">
    <location>
        <begin position="50"/>
        <end position="72"/>
    </location>
</feature>
<dbReference type="EMBL" id="JAOZEW010000021">
    <property type="protein sequence ID" value="MCV9929564.1"/>
    <property type="molecule type" value="Genomic_DNA"/>
</dbReference>
<keyword evidence="1" id="KW-1133">Transmembrane helix</keyword>
<evidence type="ECO:0000313" key="3">
    <source>
        <dbReference type="Proteomes" id="UP001151079"/>
    </source>
</evidence>
<keyword evidence="1" id="KW-0472">Membrane</keyword>
<keyword evidence="3" id="KW-1185">Reference proteome</keyword>
<dbReference type="Proteomes" id="UP001151079">
    <property type="component" value="Unassembled WGS sequence"/>
</dbReference>
<accession>A0A9X3C509</accession>
<evidence type="ECO:0000313" key="2">
    <source>
        <dbReference type="EMBL" id="MCV9929564.1"/>
    </source>
</evidence>
<feature type="transmembrane region" description="Helical" evidence="1">
    <location>
        <begin position="105"/>
        <end position="123"/>
    </location>
</feature>
<comment type="caution">
    <text evidence="2">The sequence shown here is derived from an EMBL/GenBank/DDBJ whole genome shotgun (WGS) entry which is preliminary data.</text>
</comment>